<protein>
    <submittedName>
        <fullName evidence="1">Uncharacterized protein</fullName>
    </submittedName>
</protein>
<organism evidence="1 2">
    <name type="scientific">Leptospira weilii serovar Topaz str. LT2116</name>
    <dbReference type="NCBI Taxonomy" id="1088540"/>
    <lineage>
        <taxon>Bacteria</taxon>
        <taxon>Pseudomonadati</taxon>
        <taxon>Spirochaetota</taxon>
        <taxon>Spirochaetia</taxon>
        <taxon>Leptospirales</taxon>
        <taxon>Leptospiraceae</taxon>
        <taxon>Leptospira</taxon>
    </lineage>
</organism>
<dbReference type="EMBL" id="AHOR02000024">
    <property type="protein sequence ID" value="EMF82339.1"/>
    <property type="molecule type" value="Genomic_DNA"/>
</dbReference>
<evidence type="ECO:0000313" key="1">
    <source>
        <dbReference type="EMBL" id="EMF82339.1"/>
    </source>
</evidence>
<name>M3G8M2_9LEPT</name>
<proteinExistence type="predicted"/>
<sequence>MGFSLVFFIFNPSDFLRAGFLKFVTLFVVRDSFQRRFDG</sequence>
<comment type="caution">
    <text evidence="1">The sequence shown here is derived from an EMBL/GenBank/DDBJ whole genome shotgun (WGS) entry which is preliminary data.</text>
</comment>
<evidence type="ECO:0000313" key="2">
    <source>
        <dbReference type="Proteomes" id="UP000011770"/>
    </source>
</evidence>
<dbReference type="AlphaFoldDB" id="M3G8M2"/>
<dbReference type="Proteomes" id="UP000011770">
    <property type="component" value="Unassembled WGS sequence"/>
</dbReference>
<gene>
    <name evidence="1" type="ORF">LEP1GSC188_1696</name>
</gene>
<reference evidence="1 2" key="1">
    <citation type="submission" date="2013-01" db="EMBL/GenBank/DDBJ databases">
        <authorList>
            <person name="Harkins D.M."/>
            <person name="Durkin A.S."/>
            <person name="Brinkac L.M."/>
            <person name="Haft D.H."/>
            <person name="Selengut J.D."/>
            <person name="Sanka R."/>
            <person name="DePew J."/>
            <person name="Purushe J."/>
            <person name="Tulsiani S.M."/>
            <person name="Graham G.C."/>
            <person name="Burns M.-A."/>
            <person name="Dohnt M.F."/>
            <person name="Smythe L.D."/>
            <person name="McKay D.B."/>
            <person name="Craig S.B."/>
            <person name="Vinetz J.M."/>
            <person name="Sutton G.G."/>
            <person name="Nierman W.C."/>
            <person name="Fouts D.E."/>
        </authorList>
    </citation>
    <scope>NUCLEOTIDE SEQUENCE [LARGE SCALE GENOMIC DNA]</scope>
    <source>
        <strain evidence="1 2">LT2116</strain>
    </source>
</reference>
<accession>M3G8M2</accession>